<dbReference type="GO" id="GO:0016787">
    <property type="term" value="F:hydrolase activity"/>
    <property type="evidence" value="ECO:0007669"/>
    <property type="project" value="UniProtKB-ARBA"/>
</dbReference>
<organism evidence="1 2">
    <name type="scientific">Desulfosporosinus metallidurans</name>
    <dbReference type="NCBI Taxonomy" id="1888891"/>
    <lineage>
        <taxon>Bacteria</taxon>
        <taxon>Bacillati</taxon>
        <taxon>Bacillota</taxon>
        <taxon>Clostridia</taxon>
        <taxon>Eubacteriales</taxon>
        <taxon>Desulfitobacteriaceae</taxon>
        <taxon>Desulfosporosinus</taxon>
    </lineage>
</organism>
<evidence type="ECO:0000313" key="2">
    <source>
        <dbReference type="Proteomes" id="UP000186102"/>
    </source>
</evidence>
<dbReference type="EMBL" id="MLBF01000066">
    <property type="protein sequence ID" value="OLN26958.1"/>
    <property type="molecule type" value="Genomic_DNA"/>
</dbReference>
<proteinExistence type="predicted"/>
<comment type="caution">
    <text evidence="1">The sequence shown here is derived from an EMBL/GenBank/DDBJ whole genome shotgun (WGS) entry which is preliminary data.</text>
</comment>
<gene>
    <name evidence="1" type="ORF">DSOL_4777</name>
</gene>
<dbReference type="PANTHER" id="PTHR10151">
    <property type="entry name" value="ECTONUCLEOTIDE PYROPHOSPHATASE/PHOSPHODIESTERASE"/>
    <property type="match status" value="1"/>
</dbReference>
<protein>
    <recommendedName>
        <fullName evidence="3">Nucleotide pyrophosphatase</fullName>
    </recommendedName>
</protein>
<sequence>MSLERTALSNKILILGIDGLDPRLTRKFVDEGKMPNTKKFIERGVAREDLVMLGGQPTVTPPMWTTLSTGAHPYTHGITGFDRQSAESLDITEYNLSSAHCKAEQLWNVFAEAGKRTLVWHWPGSAWPPTSNNPNLHVVDGTQPGAPNIGVAKVDKEKFIIADVKTPEVDYRNSATNDGDVPCMLTDLKAIEGKKQADASKIVAKQRKVVILNGDEEGGASDSVFDVQVSPVKEAAGWANAPEGAKEFILLHSEGVIRRPCLILKNPQGVYDKIAIYKNKKEAEPIVVLKPDVFTPNIVDEAAKDNGVCLANRCMRVLELAEDGTRLKLWCSSAMNISADSVWHPKSLFKEVCENVGYPQPLSLAGGNNSDLFKKCMLASWDNMGKWYGDTLNYFIEKDRYDVIFTHFHNVDLEGHLIIKYMKKGHKGQEGNVFQQYLEDVYIQTDNYIGQFLHLLDKEWTVFIISDHAQVCPEHDVPLIGDTKGTMVPIMRELGYTEVLKDENGNDLYEIDWNRTKAVATRANHIYLNIKGRYPHGIVNPEDQYELEEQIMTDLYGYKDKKTGKRIIAMALRNRDAILLGLGGPESGDILFWLAEGYNYDHCDSLSTTYGFADTSVSPIFIGAGVGLKSGVYTERMIREVDFAPTVAVVGGVRMPAQCEGAPAYQIFTKDY</sequence>
<dbReference type="Gene3D" id="3.40.720.10">
    <property type="entry name" value="Alkaline Phosphatase, subunit A"/>
    <property type="match status" value="2"/>
</dbReference>
<accession>A0A1Q8QI58</accession>
<dbReference type="Pfam" id="PF01663">
    <property type="entry name" value="Phosphodiest"/>
    <property type="match status" value="2"/>
</dbReference>
<dbReference type="InterPro" id="IPR017850">
    <property type="entry name" value="Alkaline_phosphatase_core_sf"/>
</dbReference>
<reference evidence="1 2" key="1">
    <citation type="submission" date="2016-09" db="EMBL/GenBank/DDBJ databases">
        <title>Complete genome of Desulfosporosinus sp. OL.</title>
        <authorList>
            <person name="Mardanov A."/>
            <person name="Beletsky A."/>
            <person name="Panova A."/>
            <person name="Karnachuk O."/>
            <person name="Ravin N."/>
        </authorList>
    </citation>
    <scope>NUCLEOTIDE SEQUENCE [LARGE SCALE GENOMIC DNA]</scope>
    <source>
        <strain evidence="1 2">OL</strain>
    </source>
</reference>
<dbReference type="Proteomes" id="UP000186102">
    <property type="component" value="Unassembled WGS sequence"/>
</dbReference>
<evidence type="ECO:0008006" key="3">
    <source>
        <dbReference type="Google" id="ProtNLM"/>
    </source>
</evidence>
<dbReference type="PANTHER" id="PTHR10151:SF120">
    <property type="entry name" value="BIS(5'-ADENOSYL)-TRIPHOSPHATASE"/>
    <property type="match status" value="1"/>
</dbReference>
<keyword evidence="2" id="KW-1185">Reference proteome</keyword>
<dbReference type="SUPFAM" id="SSF53649">
    <property type="entry name" value="Alkaline phosphatase-like"/>
    <property type="match status" value="1"/>
</dbReference>
<dbReference type="AlphaFoldDB" id="A0A1Q8QI58"/>
<dbReference type="InterPro" id="IPR002591">
    <property type="entry name" value="Phosphodiest/P_Trfase"/>
</dbReference>
<dbReference type="STRING" id="1888891.DSOL_4777"/>
<dbReference type="RefSeq" id="WP_235838966.1">
    <property type="nucleotide sequence ID" value="NZ_MLBF01000066.1"/>
</dbReference>
<name>A0A1Q8QI58_9FIRM</name>
<evidence type="ECO:0000313" key="1">
    <source>
        <dbReference type="EMBL" id="OLN26958.1"/>
    </source>
</evidence>